<keyword evidence="1" id="KW-0732">Signal</keyword>
<evidence type="ECO:0000313" key="3">
    <source>
        <dbReference type="Proteomes" id="UP000283509"/>
    </source>
</evidence>
<sequence length="315" mass="34904">MLHWIIVFSHVICYQAMTTNAFSVSPQCLTEGRFAHPTDCGGFIDCLADDEGALVPRPGSCMGLAYHPDLGKCVEWNEYSLCHPPGNDVNGDARAFSPKSGGPVRSAMHDRLCETGLGFVCASCMEIIICIDGAAYVDPCPEAMRCELMVPFKGGVCYPSRVPSETCFCNVTGQVLPDVYDPRTFLFCSSPGRRPDPFHCPEHHMFDAVSETCVRMPEVPPCAESGVFPVAGRCRWYYSCTHLPMKGTFMQHFASCPGEEEVFSTTRGKCSDPYDLPLKDPCTKARERKVRYTCSVWGFLLTQLFPLQIANFCYS</sequence>
<reference evidence="2 3" key="2">
    <citation type="submission" date="2019-01" db="EMBL/GenBank/DDBJ databases">
        <title>The decoding of complex shrimp genome reveals the adaptation for benthos swimmer, frequently molting mechanism and breeding impact on genome.</title>
        <authorList>
            <person name="Sun Y."/>
            <person name="Gao Y."/>
            <person name="Yu Y."/>
        </authorList>
    </citation>
    <scope>NUCLEOTIDE SEQUENCE [LARGE SCALE GENOMIC DNA]</scope>
    <source>
        <tissue evidence="2">Muscle</tissue>
    </source>
</reference>
<dbReference type="AlphaFoldDB" id="A0A423U3F9"/>
<feature type="chain" id="PRO_5019034371" evidence="1">
    <location>
        <begin position="22"/>
        <end position="315"/>
    </location>
</feature>
<comment type="caution">
    <text evidence="2">The sequence shown here is derived from an EMBL/GenBank/DDBJ whole genome shotgun (WGS) entry which is preliminary data.</text>
</comment>
<gene>
    <name evidence="2" type="ORF">C7M84_023597</name>
</gene>
<reference evidence="2 3" key="1">
    <citation type="submission" date="2018-04" db="EMBL/GenBank/DDBJ databases">
        <authorList>
            <person name="Zhang X."/>
            <person name="Yuan J."/>
            <person name="Li F."/>
            <person name="Xiang J."/>
        </authorList>
    </citation>
    <scope>NUCLEOTIDE SEQUENCE [LARGE SCALE GENOMIC DNA]</scope>
    <source>
        <tissue evidence="2">Muscle</tissue>
    </source>
</reference>
<proteinExistence type="predicted"/>
<dbReference type="Gene3D" id="2.170.140.10">
    <property type="entry name" value="Chitin binding domain"/>
    <property type="match status" value="1"/>
</dbReference>
<dbReference type="Proteomes" id="UP000283509">
    <property type="component" value="Unassembled WGS sequence"/>
</dbReference>
<dbReference type="EMBL" id="QCYY01000715">
    <property type="protein sequence ID" value="ROT83235.1"/>
    <property type="molecule type" value="Genomic_DNA"/>
</dbReference>
<name>A0A423U3F9_PENVA</name>
<evidence type="ECO:0000256" key="1">
    <source>
        <dbReference type="SAM" id="SignalP"/>
    </source>
</evidence>
<accession>A0A423U3F9</accession>
<keyword evidence="3" id="KW-1185">Reference proteome</keyword>
<dbReference type="InterPro" id="IPR036508">
    <property type="entry name" value="Chitin-bd_dom_sf"/>
</dbReference>
<organism evidence="2 3">
    <name type="scientific">Penaeus vannamei</name>
    <name type="common">Whiteleg shrimp</name>
    <name type="synonym">Litopenaeus vannamei</name>
    <dbReference type="NCBI Taxonomy" id="6689"/>
    <lineage>
        <taxon>Eukaryota</taxon>
        <taxon>Metazoa</taxon>
        <taxon>Ecdysozoa</taxon>
        <taxon>Arthropoda</taxon>
        <taxon>Crustacea</taxon>
        <taxon>Multicrustacea</taxon>
        <taxon>Malacostraca</taxon>
        <taxon>Eumalacostraca</taxon>
        <taxon>Eucarida</taxon>
        <taxon>Decapoda</taxon>
        <taxon>Dendrobranchiata</taxon>
        <taxon>Penaeoidea</taxon>
        <taxon>Penaeidae</taxon>
        <taxon>Penaeus</taxon>
    </lineage>
</organism>
<dbReference type="OrthoDB" id="6020543at2759"/>
<dbReference type="SUPFAM" id="SSF57625">
    <property type="entry name" value="Invertebrate chitin-binding proteins"/>
    <property type="match status" value="2"/>
</dbReference>
<dbReference type="GO" id="GO:0008061">
    <property type="term" value="F:chitin binding"/>
    <property type="evidence" value="ECO:0007669"/>
    <property type="project" value="InterPro"/>
</dbReference>
<protein>
    <submittedName>
        <fullName evidence="2">Thrombospondin</fullName>
    </submittedName>
</protein>
<evidence type="ECO:0000313" key="2">
    <source>
        <dbReference type="EMBL" id="ROT83235.1"/>
    </source>
</evidence>
<feature type="signal peptide" evidence="1">
    <location>
        <begin position="1"/>
        <end position="21"/>
    </location>
</feature>